<dbReference type="EMBL" id="JAFHLR010000020">
    <property type="protein sequence ID" value="KAG5480329.1"/>
    <property type="molecule type" value="Genomic_DNA"/>
</dbReference>
<dbReference type="Proteomes" id="UP000674143">
    <property type="component" value="Chromosome 20"/>
</dbReference>
<dbReference type="RefSeq" id="XP_067063660.1">
    <property type="nucleotide sequence ID" value="XM_067208020.1"/>
</dbReference>
<protein>
    <submittedName>
        <fullName evidence="2">Uncharacterized protein</fullName>
    </submittedName>
</protein>
<evidence type="ECO:0000256" key="1">
    <source>
        <dbReference type="SAM" id="MobiDB-lite"/>
    </source>
</evidence>
<keyword evidence="3" id="KW-1185">Reference proteome</keyword>
<accession>A0A836GUD0</accession>
<comment type="caution">
    <text evidence="2">The sequence shown here is derived from an EMBL/GenBank/DDBJ whole genome shotgun (WGS) entry which is preliminary data.</text>
</comment>
<feature type="region of interest" description="Disordered" evidence="1">
    <location>
        <begin position="42"/>
        <end position="61"/>
    </location>
</feature>
<organism evidence="2 3">
    <name type="scientific">Leishmania orientalis</name>
    <dbReference type="NCBI Taxonomy" id="2249476"/>
    <lineage>
        <taxon>Eukaryota</taxon>
        <taxon>Discoba</taxon>
        <taxon>Euglenozoa</taxon>
        <taxon>Kinetoplastea</taxon>
        <taxon>Metakinetoplastina</taxon>
        <taxon>Trypanosomatida</taxon>
        <taxon>Trypanosomatidae</taxon>
        <taxon>Leishmaniinae</taxon>
        <taxon>Leishmania</taxon>
    </lineage>
</organism>
<evidence type="ECO:0000313" key="2">
    <source>
        <dbReference type="EMBL" id="KAG5480329.1"/>
    </source>
</evidence>
<sequence>MGMQRPRITHSLFEEDSAVCDAHEGGGDVSSQIGRMQLALSGSARGEGEWEGRGVGGGGSRPRLLRVQNAFL</sequence>
<dbReference type="GeneID" id="92361954"/>
<dbReference type="KEGG" id="loi:92361954"/>
<reference evidence="2 3" key="1">
    <citation type="submission" date="2021-02" db="EMBL/GenBank/DDBJ databases">
        <title>Leishmania (Mundinia) orientalis Genome sequencing and assembly.</title>
        <authorList>
            <person name="Almutairi H."/>
            <person name="Gatherer D."/>
        </authorList>
    </citation>
    <scope>NUCLEOTIDE SEQUENCE [LARGE SCALE GENOMIC DNA]</scope>
    <source>
        <strain evidence="2">LSCM4</strain>
    </source>
</reference>
<dbReference type="AlphaFoldDB" id="A0A836GUD0"/>
<name>A0A836GUD0_9TRYP</name>
<evidence type="ECO:0000313" key="3">
    <source>
        <dbReference type="Proteomes" id="UP000674143"/>
    </source>
</evidence>
<proteinExistence type="predicted"/>
<gene>
    <name evidence="2" type="ORF">LSCM4_06095</name>
</gene>